<dbReference type="Proteomes" id="UP001321479">
    <property type="component" value="Segment"/>
</dbReference>
<sequence>MATDTTNVVRITNESYALDMVQNLFDNLITFGDQDIIKKNCDEKIIDLPRLVSVMTKGTFAVTKVNEIADLYEFVMHSLSDIEYGPSDHIEMKQFRVEVWEAGRIKIKMHYQHCYQLIDLVSVYPFVAKWILKHDSIDVDIDNNIFEALSAMISRLTTCLLDFDHQKLERLECHKTSVGKSHIARYLCPGKLVEVLTGGGKLGHNALSRLYNYLARKLVEINGSWKIWLAARATKIPSHSFVNGDMKPTKISGYYFYLNDLAIISRVTIDFLLEEEHDLVF</sequence>
<dbReference type="EMBL" id="AP024483">
    <property type="protein sequence ID" value="BCS82635.1"/>
    <property type="molecule type" value="Genomic_DNA"/>
</dbReference>
<evidence type="ECO:0000313" key="2">
    <source>
        <dbReference type="Proteomes" id="UP001321479"/>
    </source>
</evidence>
<accession>A0ABM7NR52</accession>
<protein>
    <submittedName>
        <fullName evidence="1">Uncharacterized protein</fullName>
    </submittedName>
</protein>
<reference evidence="1 2" key="1">
    <citation type="submission" date="2021-02" db="EMBL/GenBank/DDBJ databases">
        <title>Cotonvirus japonicus, which uses Golgi apparatus of host cells for its virion factory, phylogenetically links tailed tupanvirus and icosahedral mimivirus.</title>
        <authorList>
            <person name="Takahashi H."/>
            <person name="Fukaya S."/>
            <person name="Song C."/>
            <person name="Murata K."/>
            <person name="Takemura M."/>
        </authorList>
    </citation>
    <scope>NUCLEOTIDE SEQUENCE [LARGE SCALE GENOMIC DNA]</scope>
</reference>
<keyword evidence="2" id="KW-1185">Reference proteome</keyword>
<evidence type="ECO:0000313" key="1">
    <source>
        <dbReference type="EMBL" id="BCS82635.1"/>
    </source>
</evidence>
<proteinExistence type="predicted"/>
<organism evidence="1 2">
    <name type="scientific">Cotonvirus japonicus</name>
    <dbReference type="NCBI Taxonomy" id="2811091"/>
    <lineage>
        <taxon>Viruses</taxon>
        <taxon>Varidnaviria</taxon>
        <taxon>Bamfordvirae</taxon>
        <taxon>Nucleocytoviricota</taxon>
        <taxon>Megaviricetes</taxon>
        <taxon>Imitervirales</taxon>
        <taxon>Mimiviridae</taxon>
        <taxon>Megamimivirinae</taxon>
        <taxon>Cotonvirus</taxon>
        <taxon>Cotonvirus japonicum</taxon>
    </lineage>
</organism>
<dbReference type="GeneID" id="80557840"/>
<name>A0ABM7NR52_9VIRU</name>
<dbReference type="RefSeq" id="YP_010841243.1">
    <property type="nucleotide sequence ID" value="NC_079139.1"/>
</dbReference>